<organism evidence="3 4">
    <name type="scientific">Dipteronia sinensis</name>
    <dbReference type="NCBI Taxonomy" id="43782"/>
    <lineage>
        <taxon>Eukaryota</taxon>
        <taxon>Viridiplantae</taxon>
        <taxon>Streptophyta</taxon>
        <taxon>Embryophyta</taxon>
        <taxon>Tracheophyta</taxon>
        <taxon>Spermatophyta</taxon>
        <taxon>Magnoliopsida</taxon>
        <taxon>eudicotyledons</taxon>
        <taxon>Gunneridae</taxon>
        <taxon>Pentapetalae</taxon>
        <taxon>rosids</taxon>
        <taxon>malvids</taxon>
        <taxon>Sapindales</taxon>
        <taxon>Sapindaceae</taxon>
        <taxon>Hippocastanoideae</taxon>
        <taxon>Acereae</taxon>
        <taxon>Dipteronia</taxon>
    </lineage>
</organism>
<accession>A0AAE0DZZ6</accession>
<dbReference type="EMBL" id="JANJYJ010000007">
    <property type="protein sequence ID" value="KAK3199076.1"/>
    <property type="molecule type" value="Genomic_DNA"/>
</dbReference>
<dbReference type="PANTHER" id="PTHR11771">
    <property type="entry name" value="LIPOXYGENASE"/>
    <property type="match status" value="1"/>
</dbReference>
<keyword evidence="4" id="KW-1185">Reference proteome</keyword>
<dbReference type="InterPro" id="IPR036392">
    <property type="entry name" value="PLAT/LH2_dom_sf"/>
</dbReference>
<dbReference type="GO" id="GO:0046872">
    <property type="term" value="F:metal ion binding"/>
    <property type="evidence" value="ECO:0007669"/>
    <property type="project" value="InterPro"/>
</dbReference>
<dbReference type="Gene3D" id="2.60.60.20">
    <property type="entry name" value="PLAT/LH2 domain"/>
    <property type="match status" value="1"/>
</dbReference>
<dbReference type="PROSITE" id="PS50095">
    <property type="entry name" value="PLAT"/>
    <property type="match status" value="1"/>
</dbReference>
<dbReference type="GO" id="GO:0016702">
    <property type="term" value="F:oxidoreductase activity, acting on single donors with incorporation of molecular oxygen, incorporation of two atoms of oxygen"/>
    <property type="evidence" value="ECO:0007669"/>
    <property type="project" value="InterPro"/>
</dbReference>
<feature type="domain" description="PLAT" evidence="2">
    <location>
        <begin position="9"/>
        <end position="144"/>
    </location>
</feature>
<dbReference type="AlphaFoldDB" id="A0AAE0DZZ6"/>
<dbReference type="SMART" id="SM00308">
    <property type="entry name" value="LH2"/>
    <property type="match status" value="1"/>
</dbReference>
<comment type="caution">
    <text evidence="1">Lacks conserved residue(s) required for the propagation of feature annotation.</text>
</comment>
<dbReference type="GO" id="GO:0034440">
    <property type="term" value="P:lipid oxidation"/>
    <property type="evidence" value="ECO:0007669"/>
    <property type="project" value="InterPro"/>
</dbReference>
<evidence type="ECO:0000259" key="2">
    <source>
        <dbReference type="PROSITE" id="PS50095"/>
    </source>
</evidence>
<evidence type="ECO:0000256" key="1">
    <source>
        <dbReference type="PROSITE-ProRule" id="PRU00152"/>
    </source>
</evidence>
<name>A0AAE0DZZ6_9ROSI</name>
<dbReference type="Proteomes" id="UP001281410">
    <property type="component" value="Unassembled WGS sequence"/>
</dbReference>
<proteinExistence type="predicted"/>
<gene>
    <name evidence="3" type="ORF">Dsin_022491</name>
</gene>
<dbReference type="SUPFAM" id="SSF49723">
    <property type="entry name" value="Lipase/lipooxygenase domain (PLAT/LH2 domain)"/>
    <property type="match status" value="1"/>
</dbReference>
<evidence type="ECO:0000313" key="3">
    <source>
        <dbReference type="EMBL" id="KAK3199076.1"/>
    </source>
</evidence>
<reference evidence="3" key="1">
    <citation type="journal article" date="2023" name="Plant J.">
        <title>Genome sequences and population genomics provide insights into the demographic history, inbreeding, and mutation load of two 'living fossil' tree species of Dipteronia.</title>
        <authorList>
            <person name="Feng Y."/>
            <person name="Comes H.P."/>
            <person name="Chen J."/>
            <person name="Zhu S."/>
            <person name="Lu R."/>
            <person name="Zhang X."/>
            <person name="Li P."/>
            <person name="Qiu J."/>
            <person name="Olsen K.M."/>
            <person name="Qiu Y."/>
        </authorList>
    </citation>
    <scope>NUCLEOTIDE SEQUENCE</scope>
    <source>
        <strain evidence="3">NBL</strain>
    </source>
</reference>
<sequence>MMILKSKPPKVRVGFSTANNIKAVATPSATVKSLSVKVVVTVKQTAIDKDDIQDRFGKSLLLVLVSAQLDPRTEKVGYVTYEAEFEVSEDFGEVGAILVENEHHKEMFLTDVVLDGFPNGPITISCNSWVQSKHDNKPKRVFFTNKVRYSD</sequence>
<evidence type="ECO:0000313" key="4">
    <source>
        <dbReference type="Proteomes" id="UP001281410"/>
    </source>
</evidence>
<protein>
    <recommendedName>
        <fullName evidence="2">PLAT domain-containing protein</fullName>
    </recommendedName>
</protein>
<comment type="caution">
    <text evidence="3">The sequence shown here is derived from an EMBL/GenBank/DDBJ whole genome shotgun (WGS) entry which is preliminary data.</text>
</comment>
<dbReference type="InterPro" id="IPR000907">
    <property type="entry name" value="LipOase"/>
</dbReference>
<dbReference type="Pfam" id="PF01477">
    <property type="entry name" value="PLAT"/>
    <property type="match status" value="1"/>
</dbReference>
<dbReference type="InterPro" id="IPR001024">
    <property type="entry name" value="PLAT/LH2_dom"/>
</dbReference>